<dbReference type="Gene3D" id="1.10.10.10">
    <property type="entry name" value="Winged helix-like DNA-binding domain superfamily/Winged helix DNA-binding domain"/>
    <property type="match status" value="1"/>
</dbReference>
<dbReference type="InterPro" id="IPR000847">
    <property type="entry name" value="LysR_HTH_N"/>
</dbReference>
<comment type="similarity">
    <text evidence="1">Belongs to the LysR transcriptional regulatory family.</text>
</comment>
<gene>
    <name evidence="6" type="ORF">F5544_25170</name>
</gene>
<evidence type="ECO:0000259" key="5">
    <source>
        <dbReference type="PROSITE" id="PS50931"/>
    </source>
</evidence>
<dbReference type="InterPro" id="IPR036388">
    <property type="entry name" value="WH-like_DNA-bd_sf"/>
</dbReference>
<protein>
    <submittedName>
        <fullName evidence="6">LysR family transcriptional regulator</fullName>
    </submittedName>
</protein>
<dbReference type="InterPro" id="IPR036390">
    <property type="entry name" value="WH_DNA-bd_sf"/>
</dbReference>
<dbReference type="PANTHER" id="PTHR30537:SF5">
    <property type="entry name" value="HTH-TYPE TRANSCRIPTIONAL ACTIVATOR TTDR-RELATED"/>
    <property type="match status" value="1"/>
</dbReference>
<keyword evidence="4" id="KW-0804">Transcription</keyword>
<evidence type="ECO:0000313" key="6">
    <source>
        <dbReference type="EMBL" id="QIS12889.1"/>
    </source>
</evidence>
<dbReference type="Proteomes" id="UP000503540">
    <property type="component" value="Chromosome"/>
</dbReference>
<organism evidence="6 7">
    <name type="scientific">Nocardia arthritidis</name>
    <dbReference type="NCBI Taxonomy" id="228602"/>
    <lineage>
        <taxon>Bacteria</taxon>
        <taxon>Bacillati</taxon>
        <taxon>Actinomycetota</taxon>
        <taxon>Actinomycetes</taxon>
        <taxon>Mycobacteriales</taxon>
        <taxon>Nocardiaceae</taxon>
        <taxon>Nocardia</taxon>
    </lineage>
</organism>
<dbReference type="SUPFAM" id="SSF53850">
    <property type="entry name" value="Periplasmic binding protein-like II"/>
    <property type="match status" value="1"/>
</dbReference>
<dbReference type="RefSeq" id="WP_167475506.1">
    <property type="nucleotide sequence ID" value="NZ_CP046172.1"/>
</dbReference>
<dbReference type="Gene3D" id="3.40.190.290">
    <property type="match status" value="1"/>
</dbReference>
<dbReference type="InterPro" id="IPR005119">
    <property type="entry name" value="LysR_subst-bd"/>
</dbReference>
<accession>A0A6G9YI09</accession>
<evidence type="ECO:0000256" key="3">
    <source>
        <dbReference type="ARBA" id="ARBA00023125"/>
    </source>
</evidence>
<evidence type="ECO:0000256" key="4">
    <source>
        <dbReference type="ARBA" id="ARBA00023163"/>
    </source>
</evidence>
<dbReference type="GO" id="GO:0043565">
    <property type="term" value="F:sequence-specific DNA binding"/>
    <property type="evidence" value="ECO:0007669"/>
    <property type="project" value="TreeGrafter"/>
</dbReference>
<reference evidence="6 7" key="1">
    <citation type="journal article" date="2019" name="ACS Chem. Biol.">
        <title>Identification and Mobilization of a Cryptic Antibiotic Biosynthesis Gene Locus from a Human-Pathogenic Nocardia Isolate.</title>
        <authorList>
            <person name="Herisse M."/>
            <person name="Ishida K."/>
            <person name="Porter J.L."/>
            <person name="Howden B."/>
            <person name="Hertweck C."/>
            <person name="Stinear T.P."/>
            <person name="Pidot S.J."/>
        </authorList>
    </citation>
    <scope>NUCLEOTIDE SEQUENCE [LARGE SCALE GENOMIC DNA]</scope>
    <source>
        <strain evidence="6 7">AUSMDU00012717</strain>
    </source>
</reference>
<dbReference type="Pfam" id="PF00126">
    <property type="entry name" value="HTH_1"/>
    <property type="match status" value="1"/>
</dbReference>
<evidence type="ECO:0000256" key="2">
    <source>
        <dbReference type="ARBA" id="ARBA00023015"/>
    </source>
</evidence>
<dbReference type="PROSITE" id="PS50931">
    <property type="entry name" value="HTH_LYSR"/>
    <property type="match status" value="1"/>
</dbReference>
<feature type="domain" description="HTH lysR-type" evidence="5">
    <location>
        <begin position="12"/>
        <end position="61"/>
    </location>
</feature>
<dbReference type="GO" id="GO:0006351">
    <property type="term" value="P:DNA-templated transcription"/>
    <property type="evidence" value="ECO:0007669"/>
    <property type="project" value="TreeGrafter"/>
</dbReference>
<evidence type="ECO:0000256" key="1">
    <source>
        <dbReference type="ARBA" id="ARBA00009437"/>
    </source>
</evidence>
<evidence type="ECO:0000313" key="7">
    <source>
        <dbReference type="Proteomes" id="UP000503540"/>
    </source>
</evidence>
<keyword evidence="2" id="KW-0805">Transcription regulation</keyword>
<name>A0A6G9YI09_9NOCA</name>
<keyword evidence="3" id="KW-0238">DNA-binding</keyword>
<dbReference type="Pfam" id="PF03466">
    <property type="entry name" value="LysR_substrate"/>
    <property type="match status" value="1"/>
</dbReference>
<dbReference type="AlphaFoldDB" id="A0A6G9YI09"/>
<dbReference type="SUPFAM" id="SSF46785">
    <property type="entry name" value="Winged helix' DNA-binding domain"/>
    <property type="match status" value="1"/>
</dbReference>
<proteinExistence type="inferred from homology"/>
<dbReference type="InterPro" id="IPR058163">
    <property type="entry name" value="LysR-type_TF_proteobact-type"/>
</dbReference>
<dbReference type="FunFam" id="1.10.10.10:FF:000001">
    <property type="entry name" value="LysR family transcriptional regulator"/>
    <property type="match status" value="1"/>
</dbReference>
<dbReference type="PANTHER" id="PTHR30537">
    <property type="entry name" value="HTH-TYPE TRANSCRIPTIONAL REGULATOR"/>
    <property type="match status" value="1"/>
</dbReference>
<keyword evidence="7" id="KW-1185">Reference proteome</keyword>
<dbReference type="EMBL" id="CP046172">
    <property type="protein sequence ID" value="QIS12889.1"/>
    <property type="molecule type" value="Genomic_DNA"/>
</dbReference>
<sequence>MRGGLSDDVLFFDIVARSRSLTEAAREFGVSVSAVSKRLAQIESRLGVPLIQRTTRRLSLTPEGERYAAGAARIAAELEQLEDSVAEQHGELRGRLHVRSTIGLGRAHIADLVAEFVGAHPQSQIDLELSSAPLNIAGTGFDIDIHVGALPDSRLTATRLCRNRRIVCAAPEYLREHGAPATTAELDRHNCIVLRENESDYALWRFVEPDGKESAVRVTGNLVSNDGDVIVGWCLEGRGLIMRSLWHVGPLLRAGALVRVLPEIDTPSADIYATYAAAPAVPRRTRALLDHLERGLAARIDQS</sequence>
<dbReference type="KEGG" id="nah:F5544_25170"/>
<dbReference type="GO" id="GO:0003700">
    <property type="term" value="F:DNA-binding transcription factor activity"/>
    <property type="evidence" value="ECO:0007669"/>
    <property type="project" value="InterPro"/>
</dbReference>